<proteinExistence type="predicted"/>
<evidence type="ECO:0000313" key="2">
    <source>
        <dbReference type="Proteomes" id="UP000030212"/>
    </source>
</evidence>
<sequence length="489" mass="53127">MAGLTTTGLQTLRYQEIFDNIKSRLLRDISPNLDVSEDSQLGLFLASIARSLADTHEVLSEIYDGGTIDKAEGFNLDDITALNAVYRYVAQATRGQVEFTGTTGATIPSTTRLRSTAGNIFYPVSGITLTPSYCVEAVLEVNSLRTDANYVIIIDNVIFSYQPKSSDTITVLLTELADAINGGIVAKAEVINDGSALRVYKDEGDIIARTNPMVVTATTFLTFTKITTIHDVVAEEVGAIPALAGTLIEIETTVDGLDSVYNRYDLTTGRNEETDTELRQRYLESLAVTGVGTLDAIVAAVKRVQGVSDASGVENDTEETSSEGLPPKSFKIVVVGGQNDNVAQAIWDTKPAGIRAYGAIFGTAYDLGNLAHNVYFSRPTPKYAFVKVSYSLYDEENLTIPEEDIRDSIIQGVNAYGRTLKVGNDVIPNRIYGYIYDVIKGIEINEIKVALSNSQSVPPSDGQYTTARIAVEGDQYTVWESSQYTITKE</sequence>
<dbReference type="EMBL" id="KM657822">
    <property type="protein sequence ID" value="AIW02331.1"/>
    <property type="molecule type" value="Genomic_DNA"/>
</dbReference>
<dbReference type="RefSeq" id="YP_009147340.1">
    <property type="nucleotide sequence ID" value="NC_027337.1"/>
</dbReference>
<accession>A0A0A0RK69</accession>
<dbReference type="KEGG" id="vg:24722089"/>
<organism evidence="1 2">
    <name type="scientific">Escherichia phage vB_EcoM-VpaE1</name>
    <dbReference type="NCBI Taxonomy" id="1555238"/>
    <lineage>
        <taxon>Viruses</taxon>
        <taxon>Duplodnaviria</taxon>
        <taxon>Heunggongvirae</taxon>
        <taxon>Uroviricota</taxon>
        <taxon>Caudoviricetes</taxon>
        <taxon>Andersonviridae</taxon>
        <taxon>Ounavirinae</taxon>
        <taxon>Felixounavirus</taxon>
        <taxon>Felixounavirus VpaE1</taxon>
    </lineage>
</organism>
<keyword evidence="2" id="KW-1185">Reference proteome</keyword>
<evidence type="ECO:0000313" key="1">
    <source>
        <dbReference type="EMBL" id="AIW02331.1"/>
    </source>
</evidence>
<reference evidence="1 2" key="1">
    <citation type="submission" date="2014-09" db="EMBL/GenBank/DDBJ databases">
        <title>Genome of Escherichia coli infecting bacteriophage vB_EcoM-VpaE1.</title>
        <authorList>
            <person name="Truncaite L."/>
            <person name="Simoliunas E."/>
            <person name="Zajanckauskaite A."/>
            <person name="Kaliniene L."/>
            <person name="Vilkaityte M."/>
            <person name="Meskys R."/>
        </authorList>
    </citation>
    <scope>NUCLEOTIDE SEQUENCE [LARGE SCALE GENOMIC DNA]</scope>
    <source>
        <strain evidence="1">VpaE1</strain>
    </source>
</reference>
<protein>
    <submittedName>
        <fullName evidence="1">Baseplate component</fullName>
    </submittedName>
</protein>
<dbReference type="GeneID" id="24722089"/>
<gene>
    <name evidence="1" type="ORF">VpaE1_071</name>
</gene>
<name>A0A0A0RK69_9CAUD</name>
<dbReference type="Proteomes" id="UP000030212">
    <property type="component" value="Genome"/>
</dbReference>
<dbReference type="OrthoDB" id="2155at10239"/>